<sequence>MAGIAILSDLLKKSQTKHSFHSSSFSSASTVASAAAVSAAASAPFASRFLFGAFEPRVAYCDAAATIDDDYLATIRKMSADVLQREPFTYIPSSKVYIIEPKPIFSAFEFRALAMTTVRSLLTFYLEPKMAPEDDDDEDFLNNAPEEGRKDLIVPLKKSAKQIARETTVVTTRRLLERLALSYVSRRMAWKLLKDVPQSALRKAERGWPTHVYIFKVSQTTLRGHFLGVAASWAVQVGIEIYRCVFRYVKPEEEEEEEPVQVLEQAKDLGNKVVGITVRSGASLVFAAIGAGVCSCLIRPSTGQWIGCALGDLAGPMVVSFCLQKTLQADH</sequence>
<reference evidence="2" key="1">
    <citation type="journal article" date="2015" name="Nat. Plants">
        <title>Genome expansion of Arabis alpina linked with retrotransposition and reduced symmetric DNA methylation.</title>
        <authorList>
            <person name="Willing E.M."/>
            <person name="Rawat V."/>
            <person name="Mandakova T."/>
            <person name="Maumus F."/>
            <person name="James G.V."/>
            <person name="Nordstroem K.J."/>
            <person name="Becker C."/>
            <person name="Warthmann N."/>
            <person name="Chica C."/>
            <person name="Szarzynska B."/>
            <person name="Zytnicki M."/>
            <person name="Albani M.C."/>
            <person name="Kiefer C."/>
            <person name="Bergonzi S."/>
            <person name="Castaings L."/>
            <person name="Mateos J.L."/>
            <person name="Berns M.C."/>
            <person name="Bujdoso N."/>
            <person name="Piofczyk T."/>
            <person name="de Lorenzo L."/>
            <person name="Barrero-Sicilia C."/>
            <person name="Mateos I."/>
            <person name="Piednoel M."/>
            <person name="Hagmann J."/>
            <person name="Chen-Min-Tao R."/>
            <person name="Iglesias-Fernandez R."/>
            <person name="Schuster S.C."/>
            <person name="Alonso-Blanco C."/>
            <person name="Roudier F."/>
            <person name="Carbonero P."/>
            <person name="Paz-Ares J."/>
            <person name="Davis S.J."/>
            <person name="Pecinka A."/>
            <person name="Quesneville H."/>
            <person name="Colot V."/>
            <person name="Lysak M.A."/>
            <person name="Weigel D."/>
            <person name="Coupland G."/>
            <person name="Schneeberger K."/>
        </authorList>
    </citation>
    <scope>NUCLEOTIDE SEQUENCE [LARGE SCALE GENOMIC DNA]</scope>
    <source>
        <strain evidence="2">cv. Pajares</strain>
    </source>
</reference>
<evidence type="ECO:0000313" key="2">
    <source>
        <dbReference type="Proteomes" id="UP000029120"/>
    </source>
</evidence>
<dbReference type="EMBL" id="CM002876">
    <property type="protein sequence ID" value="KFK27144.1"/>
    <property type="molecule type" value="Genomic_DNA"/>
</dbReference>
<protein>
    <recommendedName>
        <fullName evidence="3">Isopentenyl-diphosphate delta-isomerase</fullName>
    </recommendedName>
</protein>
<dbReference type="eggNOG" id="ENOG502QT98">
    <property type="taxonomic scope" value="Eukaryota"/>
</dbReference>
<dbReference type="Proteomes" id="UP000029120">
    <property type="component" value="Chromosome 8"/>
</dbReference>
<gene>
    <name evidence="1" type="ordered locus">AALP_Aa8g341000</name>
</gene>
<dbReference type="OrthoDB" id="1925570at2759"/>
<dbReference type="OMA" id="WVGCAIG"/>
<accession>A0A087GB92</accession>
<dbReference type="Gramene" id="KFK27144">
    <property type="protein sequence ID" value="KFK27144"/>
    <property type="gene ID" value="AALP_AA8G341000"/>
</dbReference>
<proteinExistence type="predicted"/>
<evidence type="ECO:0000313" key="1">
    <source>
        <dbReference type="EMBL" id="KFK27144.1"/>
    </source>
</evidence>
<organism evidence="1 2">
    <name type="scientific">Arabis alpina</name>
    <name type="common">Alpine rock-cress</name>
    <dbReference type="NCBI Taxonomy" id="50452"/>
    <lineage>
        <taxon>Eukaryota</taxon>
        <taxon>Viridiplantae</taxon>
        <taxon>Streptophyta</taxon>
        <taxon>Embryophyta</taxon>
        <taxon>Tracheophyta</taxon>
        <taxon>Spermatophyta</taxon>
        <taxon>Magnoliopsida</taxon>
        <taxon>eudicotyledons</taxon>
        <taxon>Gunneridae</taxon>
        <taxon>Pentapetalae</taxon>
        <taxon>rosids</taxon>
        <taxon>malvids</taxon>
        <taxon>Brassicales</taxon>
        <taxon>Brassicaceae</taxon>
        <taxon>Arabideae</taxon>
        <taxon>Arabis</taxon>
    </lineage>
</organism>
<dbReference type="PANTHER" id="PTHR36074">
    <property type="entry name" value="ISOPENTENYL-DIPHOSPHATE DELTA-ISOMERASE"/>
    <property type="match status" value="1"/>
</dbReference>
<dbReference type="PANTHER" id="PTHR36074:SF1">
    <property type="entry name" value="ISOPENTENYL-DIPHOSPHATE DELTA-ISOMERASE"/>
    <property type="match status" value="1"/>
</dbReference>
<dbReference type="AlphaFoldDB" id="A0A087GB92"/>
<keyword evidence="2" id="KW-1185">Reference proteome</keyword>
<name>A0A087GB92_ARAAL</name>
<evidence type="ECO:0008006" key="3">
    <source>
        <dbReference type="Google" id="ProtNLM"/>
    </source>
</evidence>